<sequence length="271" mass="30733">MKRTAFFISDGTGLTAEALGHALLAQFEKIEFERITVPYIDDEEKAREMATRINTAAEIDGERPLVFDTIVNSTIREIVSGANGFMVDIFGTFLNPLERELNSSSSYSVGKSHAIDNVSSYERRIHAVNFALDNDDGARTRHYDEADLILIGASRSGKTPTCLYLALQYGIKAANYPITEEDLDDQKMPGALRAHKQKLFGLTIQPERLATIRNERRPNSRYSSMQQCMHEVEEIELMYKRERIPYLNTTAYSVEEISTRIMVSTGLKRHR</sequence>
<comment type="function">
    <text evidence="5">Bifunctional serine/threonine kinase and phosphorylase involved in the regulation of the phosphoenolpyruvate synthase (PEPS) by catalyzing its phosphorylation/dephosphorylation.</text>
</comment>
<proteinExistence type="inferred from homology"/>
<keyword evidence="7" id="KW-1185">Reference proteome</keyword>
<name>A0A3M2RKS5_9GAMM</name>
<dbReference type="GO" id="GO:0043531">
    <property type="term" value="F:ADP binding"/>
    <property type="evidence" value="ECO:0007669"/>
    <property type="project" value="UniProtKB-UniRule"/>
</dbReference>
<dbReference type="AlphaFoldDB" id="A0A3M2RKS5"/>
<dbReference type="HAMAP" id="MF_01062">
    <property type="entry name" value="PSRP"/>
    <property type="match status" value="1"/>
</dbReference>
<keyword evidence="3 5" id="KW-0547">Nucleotide-binding</keyword>
<keyword evidence="6" id="KW-0670">Pyruvate</keyword>
<dbReference type="PANTHER" id="PTHR31756:SF3">
    <property type="entry name" value="PYRUVATE, PHOSPHATE DIKINASE REGULATORY PROTEIN 1, CHLOROPLASTIC"/>
    <property type="match status" value="1"/>
</dbReference>
<dbReference type="InterPro" id="IPR005177">
    <property type="entry name" value="Kinase-pyrophosphorylase"/>
</dbReference>
<dbReference type="OrthoDB" id="9782201at2"/>
<dbReference type="EC" id="2.7.11.33" evidence="5"/>
<protein>
    <recommendedName>
        <fullName evidence="5">Putative phosphoenolpyruvate synthase regulatory protein</fullName>
        <shortName evidence="5">PEP synthase regulatory protein</shortName>
        <shortName evidence="5">PSRP</shortName>
        <ecNumber evidence="5">2.7.11.33</ecNumber>
        <ecNumber evidence="5">2.7.4.28</ecNumber>
    </recommendedName>
    <alternativeName>
        <fullName evidence="5">Pyruvate, water dikinase regulatory protein</fullName>
    </alternativeName>
</protein>
<dbReference type="EMBL" id="QMDL01000001">
    <property type="protein sequence ID" value="RMJ05946.1"/>
    <property type="molecule type" value="Genomic_DNA"/>
</dbReference>
<dbReference type="Proteomes" id="UP000265903">
    <property type="component" value="Unassembled WGS sequence"/>
</dbReference>
<accession>A0A3M2RKS5</accession>
<dbReference type="GO" id="GO:0004674">
    <property type="term" value="F:protein serine/threonine kinase activity"/>
    <property type="evidence" value="ECO:0007669"/>
    <property type="project" value="UniProtKB-UniRule"/>
</dbReference>
<dbReference type="InterPro" id="IPR026530">
    <property type="entry name" value="PSRP"/>
</dbReference>
<dbReference type="RefSeq" id="WP_114333425.1">
    <property type="nucleotide sequence ID" value="NZ_QMDL01000001.1"/>
</dbReference>
<dbReference type="GO" id="GO:0016776">
    <property type="term" value="F:phosphotransferase activity, phosphate group as acceptor"/>
    <property type="evidence" value="ECO:0007669"/>
    <property type="project" value="UniProtKB-UniRule"/>
</dbReference>
<evidence type="ECO:0000313" key="7">
    <source>
        <dbReference type="Proteomes" id="UP000265903"/>
    </source>
</evidence>
<feature type="binding site" evidence="5">
    <location>
        <begin position="152"/>
        <end position="159"/>
    </location>
    <ligand>
        <name>ADP</name>
        <dbReference type="ChEBI" id="CHEBI:456216"/>
    </ligand>
</feature>
<dbReference type="Pfam" id="PF03618">
    <property type="entry name" value="Kinase-PPPase"/>
    <property type="match status" value="1"/>
</dbReference>
<reference evidence="6 7" key="1">
    <citation type="submission" date="2018-08" db="EMBL/GenBank/DDBJ databases">
        <title>Whole Genome Sequence of the Moderate Halophilic Marine Bacterium Marinobacter litoralis Sw-45.</title>
        <authorList>
            <person name="Musa H."/>
        </authorList>
    </citation>
    <scope>NUCLEOTIDE SEQUENCE [LARGE SCALE GENOMIC DNA]</scope>
    <source>
        <strain evidence="6 7">Sw-45</strain>
    </source>
</reference>
<comment type="caution">
    <text evidence="6">The sequence shown here is derived from an EMBL/GenBank/DDBJ whole genome shotgun (WGS) entry which is preliminary data.</text>
</comment>
<dbReference type="GO" id="GO:0005524">
    <property type="term" value="F:ATP binding"/>
    <property type="evidence" value="ECO:0007669"/>
    <property type="project" value="InterPro"/>
</dbReference>
<dbReference type="NCBIfam" id="NF003742">
    <property type="entry name" value="PRK05339.1"/>
    <property type="match status" value="1"/>
</dbReference>
<comment type="catalytic activity">
    <reaction evidence="5">
        <text>[pyruvate, water dikinase]-phosphate + phosphate + H(+) = [pyruvate, water dikinase] + diphosphate</text>
        <dbReference type="Rhea" id="RHEA:48580"/>
        <dbReference type="Rhea" id="RHEA-COMP:11425"/>
        <dbReference type="Rhea" id="RHEA-COMP:11426"/>
        <dbReference type="ChEBI" id="CHEBI:15378"/>
        <dbReference type="ChEBI" id="CHEBI:33019"/>
        <dbReference type="ChEBI" id="CHEBI:43176"/>
        <dbReference type="ChEBI" id="CHEBI:43474"/>
        <dbReference type="ChEBI" id="CHEBI:68546"/>
        <dbReference type="EC" id="2.7.4.28"/>
    </reaction>
</comment>
<keyword evidence="4 5" id="KW-0418">Kinase</keyword>
<evidence type="ECO:0000256" key="5">
    <source>
        <dbReference type="HAMAP-Rule" id="MF_01062"/>
    </source>
</evidence>
<keyword evidence="2 5" id="KW-0808">Transferase</keyword>
<evidence type="ECO:0000256" key="2">
    <source>
        <dbReference type="ARBA" id="ARBA00022679"/>
    </source>
</evidence>
<gene>
    <name evidence="6" type="primary">ppsR</name>
    <name evidence="6" type="ORF">DOQ08_00624</name>
</gene>
<comment type="catalytic activity">
    <reaction evidence="5">
        <text>[pyruvate, water dikinase] + ADP = [pyruvate, water dikinase]-phosphate + AMP + H(+)</text>
        <dbReference type="Rhea" id="RHEA:46020"/>
        <dbReference type="Rhea" id="RHEA-COMP:11425"/>
        <dbReference type="Rhea" id="RHEA-COMP:11426"/>
        <dbReference type="ChEBI" id="CHEBI:15378"/>
        <dbReference type="ChEBI" id="CHEBI:43176"/>
        <dbReference type="ChEBI" id="CHEBI:68546"/>
        <dbReference type="ChEBI" id="CHEBI:456215"/>
        <dbReference type="ChEBI" id="CHEBI:456216"/>
        <dbReference type="EC" id="2.7.11.33"/>
    </reaction>
</comment>
<comment type="similarity">
    <text evidence="5">Belongs to the pyruvate, phosphate/water dikinase regulatory protein family. PSRP subfamily.</text>
</comment>
<dbReference type="PANTHER" id="PTHR31756">
    <property type="entry name" value="PYRUVATE, PHOSPHATE DIKINASE REGULATORY PROTEIN 1, CHLOROPLASTIC"/>
    <property type="match status" value="1"/>
</dbReference>
<evidence type="ECO:0000313" key="6">
    <source>
        <dbReference type="EMBL" id="RMJ05946.1"/>
    </source>
</evidence>
<evidence type="ECO:0000256" key="4">
    <source>
        <dbReference type="ARBA" id="ARBA00022777"/>
    </source>
</evidence>
<evidence type="ECO:0000256" key="1">
    <source>
        <dbReference type="ARBA" id="ARBA00022527"/>
    </source>
</evidence>
<dbReference type="EC" id="2.7.4.28" evidence="5"/>
<evidence type="ECO:0000256" key="3">
    <source>
        <dbReference type="ARBA" id="ARBA00022741"/>
    </source>
</evidence>
<organism evidence="6 7">
    <name type="scientific">Marinobacter litoralis</name>
    <dbReference type="NCBI Taxonomy" id="187981"/>
    <lineage>
        <taxon>Bacteria</taxon>
        <taxon>Pseudomonadati</taxon>
        <taxon>Pseudomonadota</taxon>
        <taxon>Gammaproteobacteria</taxon>
        <taxon>Pseudomonadales</taxon>
        <taxon>Marinobacteraceae</taxon>
        <taxon>Marinobacter</taxon>
    </lineage>
</organism>
<keyword evidence="1 5" id="KW-0723">Serine/threonine-protein kinase</keyword>